<feature type="domain" description="DUF83" evidence="10">
    <location>
        <begin position="9"/>
        <end position="165"/>
    </location>
</feature>
<evidence type="ECO:0000256" key="5">
    <source>
        <dbReference type="ARBA" id="ARBA00023004"/>
    </source>
</evidence>
<dbReference type="Proteomes" id="UP000037977">
    <property type="component" value="Unassembled WGS sequence"/>
</dbReference>
<evidence type="ECO:0000256" key="7">
    <source>
        <dbReference type="ARBA" id="ARBA00023118"/>
    </source>
</evidence>
<dbReference type="GO" id="GO:0046872">
    <property type="term" value="F:metal ion binding"/>
    <property type="evidence" value="ECO:0007669"/>
    <property type="project" value="UniProtKB-KW"/>
</dbReference>
<keyword evidence="8 9" id="KW-0464">Manganese</keyword>
<comment type="caution">
    <text evidence="11">The sequence shown here is derived from an EMBL/GenBank/DDBJ whole genome shotgun (WGS) entry which is preliminary data.</text>
</comment>
<accession>A0A0M9DM36</accession>
<keyword evidence="2 9" id="KW-0479">Metal-binding</keyword>
<evidence type="ECO:0000256" key="1">
    <source>
        <dbReference type="ARBA" id="ARBA00022722"/>
    </source>
</evidence>
<dbReference type="InterPro" id="IPR022765">
    <property type="entry name" value="Dna2/Cas4_DUF83"/>
</dbReference>
<evidence type="ECO:0000256" key="6">
    <source>
        <dbReference type="ARBA" id="ARBA00023014"/>
    </source>
</evidence>
<sequence>MQWDDLQATGLQVQYFKVCERKLWLHSHQLGFEDEDDRVQQGKVLHDTSYQRQKSKEVLIDNLIRIDMMDKKYVGEVKSSSKMVEADKAQLLYYLFVLEQMGINRKGKIHYPKEKRVDEIELTNEDRKKIPQWLAQIQQIIQLDKPPKKKKFRYCTKCAYYSFCWVGEEE</sequence>
<dbReference type="PANTHER" id="PTHR37168:SF2">
    <property type="entry name" value="CRISPR-ASSOCIATED EXONUCLEASE CAS4"/>
    <property type="match status" value="1"/>
</dbReference>
<dbReference type="OrthoDB" id="9794720at2"/>
<dbReference type="InterPro" id="IPR011604">
    <property type="entry name" value="PDDEXK-like_dom_sf"/>
</dbReference>
<evidence type="ECO:0000313" key="11">
    <source>
        <dbReference type="EMBL" id="KOY83413.1"/>
    </source>
</evidence>
<dbReference type="EC" id="3.1.12.1" evidence="9"/>
<comment type="cofactor">
    <cofactor evidence="9">
        <name>iron-sulfur cluster</name>
        <dbReference type="ChEBI" id="CHEBI:30408"/>
    </cofactor>
</comment>
<organism evidence="11 12">
    <name type="scientific">Lysinibacillus macroides</name>
    <dbReference type="NCBI Taxonomy" id="33935"/>
    <lineage>
        <taxon>Bacteria</taxon>
        <taxon>Bacillati</taxon>
        <taxon>Bacillota</taxon>
        <taxon>Bacilli</taxon>
        <taxon>Bacillales</taxon>
        <taxon>Bacillaceae</taxon>
        <taxon>Lysinibacillus</taxon>
    </lineage>
</organism>
<dbReference type="NCBIfam" id="TIGR00372">
    <property type="entry name" value="cas4"/>
    <property type="match status" value="1"/>
</dbReference>
<dbReference type="PANTHER" id="PTHR37168">
    <property type="entry name" value="CRISPR-ASSOCIATED EXONUCLEASE CAS4"/>
    <property type="match status" value="1"/>
</dbReference>
<gene>
    <name evidence="11" type="ORF">ADM90_09125</name>
</gene>
<keyword evidence="4 9" id="KW-0269">Exonuclease</keyword>
<keyword evidence="12" id="KW-1185">Reference proteome</keyword>
<name>A0A0M9DM36_9BACI</name>
<dbReference type="PATRIC" id="fig|33935.3.peg.1311"/>
<dbReference type="AlphaFoldDB" id="A0A0M9DM36"/>
<dbReference type="GO" id="GO:0004527">
    <property type="term" value="F:exonuclease activity"/>
    <property type="evidence" value="ECO:0007669"/>
    <property type="project" value="UniProtKB-KW"/>
</dbReference>
<evidence type="ECO:0000256" key="2">
    <source>
        <dbReference type="ARBA" id="ARBA00022723"/>
    </source>
</evidence>
<dbReference type="GO" id="GO:0051607">
    <property type="term" value="P:defense response to virus"/>
    <property type="evidence" value="ECO:0007669"/>
    <property type="project" value="UniProtKB-KW"/>
</dbReference>
<evidence type="ECO:0000256" key="4">
    <source>
        <dbReference type="ARBA" id="ARBA00022839"/>
    </source>
</evidence>
<dbReference type="Gene3D" id="3.90.320.10">
    <property type="match status" value="1"/>
</dbReference>
<proteinExistence type="inferred from homology"/>
<comment type="cofactor">
    <cofactor evidence="9">
        <name>Mg(2+)</name>
        <dbReference type="ChEBI" id="CHEBI:18420"/>
    </cofactor>
    <cofactor evidence="9">
        <name>Mn(2+)</name>
        <dbReference type="ChEBI" id="CHEBI:29035"/>
    </cofactor>
    <text evidence="9">Mg(2+) or Mn(2+) required for ssDNA cleavage activity.</text>
</comment>
<dbReference type="GO" id="GO:0051536">
    <property type="term" value="F:iron-sulfur cluster binding"/>
    <property type="evidence" value="ECO:0007669"/>
    <property type="project" value="UniProtKB-KW"/>
</dbReference>
<reference evidence="11 12" key="1">
    <citation type="submission" date="2015-07" db="EMBL/GenBank/DDBJ databases">
        <title>Genome sequencing project for genomic taxonomy and phylogenomics of Bacillus-like bacteria.</title>
        <authorList>
            <person name="Liu B."/>
            <person name="Wang J."/>
            <person name="Zhu Y."/>
            <person name="Liu G."/>
            <person name="Chen Q."/>
            <person name="Chen Z."/>
            <person name="Che J."/>
            <person name="Ge C."/>
            <person name="Shi H."/>
            <person name="Pan Z."/>
            <person name="Liu X."/>
        </authorList>
    </citation>
    <scope>NUCLEOTIDE SEQUENCE [LARGE SCALE GENOMIC DNA]</scope>
    <source>
        <strain evidence="11 12">DSM 54</strain>
    </source>
</reference>
<keyword evidence="3 9" id="KW-0378">Hydrolase</keyword>
<dbReference type="InterPro" id="IPR013343">
    <property type="entry name" value="CRISPR-assoc_prot_Cas4"/>
</dbReference>
<evidence type="ECO:0000256" key="8">
    <source>
        <dbReference type="ARBA" id="ARBA00023211"/>
    </source>
</evidence>
<comment type="function">
    <text evidence="9">CRISPR (clustered regularly interspaced short palindromic repeat) is an adaptive immune system that provides protection against mobile genetic elements (viruses, transposable elements and conjugative plasmids). CRISPR clusters contain sequences complementary to antecedent mobile elements and target invading nucleic acids. CRISPR clusters are transcribed and processed into CRISPR RNA (crRNA).</text>
</comment>
<dbReference type="Pfam" id="PF01930">
    <property type="entry name" value="Cas_Cas4"/>
    <property type="match status" value="1"/>
</dbReference>
<keyword evidence="6 9" id="KW-0411">Iron-sulfur</keyword>
<keyword evidence="1 9" id="KW-0540">Nuclease</keyword>
<dbReference type="STRING" id="33935.ADM90_09125"/>
<keyword evidence="5 9" id="KW-0408">Iron</keyword>
<evidence type="ECO:0000256" key="9">
    <source>
        <dbReference type="RuleBase" id="RU365022"/>
    </source>
</evidence>
<evidence type="ECO:0000256" key="3">
    <source>
        <dbReference type="ARBA" id="ARBA00022801"/>
    </source>
</evidence>
<evidence type="ECO:0000313" key="12">
    <source>
        <dbReference type="Proteomes" id="UP000037977"/>
    </source>
</evidence>
<comment type="similarity">
    <text evidence="9">Belongs to the CRISPR-associated exonuclease Cas4 family.</text>
</comment>
<keyword evidence="7 9" id="KW-0051">Antiviral defense</keyword>
<dbReference type="RefSeq" id="WP_053994656.1">
    <property type="nucleotide sequence ID" value="NZ_CP065643.1"/>
</dbReference>
<dbReference type="EMBL" id="LGCI01000005">
    <property type="protein sequence ID" value="KOY83413.1"/>
    <property type="molecule type" value="Genomic_DNA"/>
</dbReference>
<protein>
    <recommendedName>
        <fullName evidence="9">CRISPR-associated exonuclease Cas4</fullName>
        <ecNumber evidence="9">3.1.12.1</ecNumber>
    </recommendedName>
</protein>
<evidence type="ECO:0000259" key="10">
    <source>
        <dbReference type="Pfam" id="PF01930"/>
    </source>
</evidence>